<dbReference type="InterPro" id="IPR026898">
    <property type="entry name" value="PrsW"/>
</dbReference>
<feature type="transmembrane region" description="Helical" evidence="2">
    <location>
        <begin position="49"/>
        <end position="72"/>
    </location>
</feature>
<feature type="region of interest" description="Disordered" evidence="1">
    <location>
        <begin position="410"/>
        <end position="443"/>
    </location>
</feature>
<feature type="transmembrane region" description="Helical" evidence="2">
    <location>
        <begin position="187"/>
        <end position="207"/>
    </location>
</feature>
<sequence length="443" mass="47108">MSQHYQPGYYPQQAEPAFAPQPQQAVNPVYAENAVWSAPTPPTPKSTGLVLSIIGISVLGFVFLAVLAYVAIGLGPVALVVCGLVALIPLSVVILTITWIDRWEPEPRGALWFAFLWGAAASVAIALLVGLGIQLAVYYATEGQGGVGDFFSAVIQAPLVEESAKGLGVLILFFVLRRHFDGPIDGLVYGATVAAGFAFTENILYFGSSLIESGGVGLGFTFFLRGIMSPFAHVMFTACTGVALGFASQKKGWLPGIGFFFIGLVPAALLHALWNGSSFIVEGLGGFFLVYAIVQVPLFALAIIAVVFLRKREAALTRVRLEEYASAGWFTPEEVAMLSTGAGRRQARAWAAAQGGDKGRVMRRFTLDATRLAFARQRVVTGRDGIGGQRDEADLLRAVAADRASLLASVPQGPAFTAPQQYPQQPSGQYDSPSQPQQGPPVI</sequence>
<reference evidence="4" key="1">
    <citation type="submission" date="2017-04" db="EMBL/GenBank/DDBJ databases">
        <authorList>
            <person name="Varghese N."/>
            <person name="Submissions S."/>
        </authorList>
    </citation>
    <scope>NUCLEOTIDE SEQUENCE [LARGE SCALE GENOMIC DNA]</scope>
    <source>
        <strain evidence="4">VKM Ac-2510</strain>
    </source>
</reference>
<keyword evidence="2" id="KW-1133">Transmembrane helix</keyword>
<dbReference type="PANTHER" id="PTHR36844">
    <property type="entry name" value="PROTEASE PRSW"/>
    <property type="match status" value="1"/>
</dbReference>
<dbReference type="AlphaFoldDB" id="A0A1X7K7D0"/>
<dbReference type="GO" id="GO:0008233">
    <property type="term" value="F:peptidase activity"/>
    <property type="evidence" value="ECO:0007669"/>
    <property type="project" value="InterPro"/>
</dbReference>
<dbReference type="Pfam" id="PF13367">
    <property type="entry name" value="PrsW-protease"/>
    <property type="match status" value="1"/>
</dbReference>
<protein>
    <submittedName>
        <fullName evidence="3">Membrane proteinase PrsW, cleaves anti-sigma factor RsiW, M82 family</fullName>
    </submittedName>
</protein>
<accession>A0A1X7K7D0</accession>
<feature type="compositionally biased region" description="Low complexity" evidence="1">
    <location>
        <begin position="419"/>
        <end position="437"/>
    </location>
</feature>
<feature type="transmembrane region" description="Helical" evidence="2">
    <location>
        <begin position="253"/>
        <end position="274"/>
    </location>
</feature>
<evidence type="ECO:0000313" key="3">
    <source>
        <dbReference type="EMBL" id="SMG36718.1"/>
    </source>
</evidence>
<evidence type="ECO:0000313" key="4">
    <source>
        <dbReference type="Proteomes" id="UP000193244"/>
    </source>
</evidence>
<evidence type="ECO:0000256" key="2">
    <source>
        <dbReference type="SAM" id="Phobius"/>
    </source>
</evidence>
<keyword evidence="4" id="KW-1185">Reference proteome</keyword>
<organism evidence="3 4">
    <name type="scientific">Agreia pratensis</name>
    <dbReference type="NCBI Taxonomy" id="150121"/>
    <lineage>
        <taxon>Bacteria</taxon>
        <taxon>Bacillati</taxon>
        <taxon>Actinomycetota</taxon>
        <taxon>Actinomycetes</taxon>
        <taxon>Micrococcales</taxon>
        <taxon>Microbacteriaceae</taxon>
        <taxon>Agreia</taxon>
    </lineage>
</organism>
<dbReference type="Proteomes" id="UP000193244">
    <property type="component" value="Unassembled WGS sequence"/>
</dbReference>
<feature type="transmembrane region" description="Helical" evidence="2">
    <location>
        <begin position="286"/>
        <end position="309"/>
    </location>
</feature>
<dbReference type="PANTHER" id="PTHR36844:SF1">
    <property type="entry name" value="PROTEASE PRSW"/>
    <property type="match status" value="1"/>
</dbReference>
<proteinExistence type="predicted"/>
<dbReference type="RefSeq" id="WP_244894719.1">
    <property type="nucleotide sequence ID" value="NZ_FXAY01000003.1"/>
</dbReference>
<dbReference type="EMBL" id="FXAY01000003">
    <property type="protein sequence ID" value="SMG36718.1"/>
    <property type="molecule type" value="Genomic_DNA"/>
</dbReference>
<name>A0A1X7K7D0_9MICO</name>
<keyword evidence="2" id="KW-0472">Membrane</keyword>
<feature type="transmembrane region" description="Helical" evidence="2">
    <location>
        <begin position="78"/>
        <end position="100"/>
    </location>
</feature>
<gene>
    <name evidence="3" type="ORF">SAMN06296010_2183</name>
</gene>
<keyword evidence="2" id="KW-0812">Transmembrane</keyword>
<feature type="transmembrane region" description="Helical" evidence="2">
    <location>
        <begin position="227"/>
        <end position="246"/>
    </location>
</feature>
<feature type="transmembrane region" description="Helical" evidence="2">
    <location>
        <begin position="112"/>
        <end position="138"/>
    </location>
</feature>
<dbReference type="STRING" id="150121.SAMN06296010_2183"/>
<evidence type="ECO:0000256" key="1">
    <source>
        <dbReference type="SAM" id="MobiDB-lite"/>
    </source>
</evidence>